<protein>
    <submittedName>
        <fullName evidence="1">Uncharacterized protein</fullName>
    </submittedName>
</protein>
<proteinExistence type="predicted"/>
<evidence type="ECO:0000313" key="1">
    <source>
        <dbReference type="EMBL" id="OAA69323.1"/>
    </source>
</evidence>
<name>A0A168AXI1_CORDF</name>
<reference evidence="1 2" key="1">
    <citation type="journal article" date="2016" name="Genome Biol. Evol.">
        <title>Divergent and convergent evolution of fungal pathogenicity.</title>
        <authorList>
            <person name="Shang Y."/>
            <person name="Xiao G."/>
            <person name="Zheng P."/>
            <person name="Cen K."/>
            <person name="Zhan S."/>
            <person name="Wang C."/>
        </authorList>
    </citation>
    <scope>NUCLEOTIDE SEQUENCE [LARGE SCALE GENOMIC DNA]</scope>
    <source>
        <strain evidence="1 2">RCEF 1005</strain>
    </source>
</reference>
<organism evidence="1 2">
    <name type="scientific">Akanthomyces lecanii RCEF 1005</name>
    <dbReference type="NCBI Taxonomy" id="1081108"/>
    <lineage>
        <taxon>Eukaryota</taxon>
        <taxon>Fungi</taxon>
        <taxon>Dikarya</taxon>
        <taxon>Ascomycota</taxon>
        <taxon>Pezizomycotina</taxon>
        <taxon>Sordariomycetes</taxon>
        <taxon>Hypocreomycetidae</taxon>
        <taxon>Hypocreales</taxon>
        <taxon>Cordycipitaceae</taxon>
        <taxon>Akanthomyces</taxon>
        <taxon>Cordyceps confragosa</taxon>
    </lineage>
</organism>
<dbReference type="AlphaFoldDB" id="A0A168AXI1"/>
<dbReference type="Proteomes" id="UP000076881">
    <property type="component" value="Unassembled WGS sequence"/>
</dbReference>
<accession>A0A168AXI1</accession>
<comment type="caution">
    <text evidence="1">The sequence shown here is derived from an EMBL/GenBank/DDBJ whole genome shotgun (WGS) entry which is preliminary data.</text>
</comment>
<dbReference type="InterPro" id="IPR053008">
    <property type="entry name" value="Phomopsin_biosynth_assoc"/>
</dbReference>
<keyword evidence="2" id="KW-1185">Reference proteome</keyword>
<gene>
    <name evidence="1" type="ORF">LEL_10199</name>
</gene>
<dbReference type="PANTHER" id="PTHR35896:SF3">
    <property type="entry name" value="MAJOR FACILITATOR SUPERFAMILY TRANSPORTER"/>
    <property type="match status" value="1"/>
</dbReference>
<dbReference type="PANTHER" id="PTHR35896">
    <property type="entry name" value="IG-LIKE DOMAIN-CONTAINING PROTEIN"/>
    <property type="match status" value="1"/>
</dbReference>
<dbReference type="OrthoDB" id="3501153at2759"/>
<dbReference type="EMBL" id="AZHF01000011">
    <property type="protein sequence ID" value="OAA69323.1"/>
    <property type="molecule type" value="Genomic_DNA"/>
</dbReference>
<evidence type="ECO:0000313" key="2">
    <source>
        <dbReference type="Proteomes" id="UP000076881"/>
    </source>
</evidence>
<sequence length="248" mass="27722">MNLIPFPFPHHSDVTEAEYHDLLNGFKRPPDDEESAGLLELESQSIEKETQHTLPPQMNTIKYTGPVGTMSCDCGTSVSEARARGCKYDTLAASWLPDACRDDQLSADFDNAGPNGTWTYFANKEATTVLTIEQVAALPDSGLNCFWITQQWHLAHCTFYWKKLWRQRQIKVVIEHHYDCLGHIEHCERMLLKSGSLGDRVTEAAVGLSGDYLQLGPSGGCPSDQATIEEKDEGHHYDHSGNNMRIIA</sequence>